<dbReference type="Proteomes" id="UP001283361">
    <property type="component" value="Unassembled WGS sequence"/>
</dbReference>
<keyword evidence="2" id="KW-1185">Reference proteome</keyword>
<accession>A0AAE1E7F9</accession>
<evidence type="ECO:0000313" key="2">
    <source>
        <dbReference type="Proteomes" id="UP001283361"/>
    </source>
</evidence>
<reference evidence="1" key="1">
    <citation type="journal article" date="2023" name="G3 (Bethesda)">
        <title>A reference genome for the long-term kleptoplast-retaining sea slug Elysia crispata morphotype clarki.</title>
        <authorList>
            <person name="Eastman K.E."/>
            <person name="Pendleton A.L."/>
            <person name="Shaikh M.A."/>
            <person name="Suttiyut T."/>
            <person name="Ogas R."/>
            <person name="Tomko P."/>
            <person name="Gavelis G."/>
            <person name="Widhalm J.R."/>
            <person name="Wisecaver J.H."/>
        </authorList>
    </citation>
    <scope>NUCLEOTIDE SEQUENCE</scope>
    <source>
        <strain evidence="1">ECLA1</strain>
    </source>
</reference>
<name>A0AAE1E7F9_9GAST</name>
<dbReference type="EMBL" id="JAWDGP010000819">
    <property type="protein sequence ID" value="KAK3797026.1"/>
    <property type="molecule type" value="Genomic_DNA"/>
</dbReference>
<gene>
    <name evidence="1" type="ORF">RRG08_055082</name>
</gene>
<comment type="caution">
    <text evidence="1">The sequence shown here is derived from an EMBL/GenBank/DDBJ whole genome shotgun (WGS) entry which is preliminary data.</text>
</comment>
<protein>
    <submittedName>
        <fullName evidence="1">Uncharacterized protein</fullName>
    </submittedName>
</protein>
<evidence type="ECO:0000313" key="1">
    <source>
        <dbReference type="EMBL" id="KAK3797026.1"/>
    </source>
</evidence>
<sequence>MTYSWFSVYLLRPDLEVITSGPGFAVYRTRRECCKETRSSSSAPTWLYSGVRLTLTENANLSAGRHAKPIPSLSSVASSTLEHTMSCVYVGYLEVTRRENLSYNIEGNLAC</sequence>
<dbReference type="AlphaFoldDB" id="A0AAE1E7F9"/>
<organism evidence="1 2">
    <name type="scientific">Elysia crispata</name>
    <name type="common">lettuce slug</name>
    <dbReference type="NCBI Taxonomy" id="231223"/>
    <lineage>
        <taxon>Eukaryota</taxon>
        <taxon>Metazoa</taxon>
        <taxon>Spiralia</taxon>
        <taxon>Lophotrochozoa</taxon>
        <taxon>Mollusca</taxon>
        <taxon>Gastropoda</taxon>
        <taxon>Heterobranchia</taxon>
        <taxon>Euthyneura</taxon>
        <taxon>Panpulmonata</taxon>
        <taxon>Sacoglossa</taxon>
        <taxon>Placobranchoidea</taxon>
        <taxon>Plakobranchidae</taxon>
        <taxon>Elysia</taxon>
    </lineage>
</organism>
<proteinExistence type="predicted"/>